<keyword evidence="1" id="KW-0472">Membrane</keyword>
<comment type="caution">
    <text evidence="2">The sequence shown here is derived from an EMBL/GenBank/DDBJ whole genome shotgun (WGS) entry which is preliminary data.</text>
</comment>
<sequence length="170" mass="19019">MRQRNPRFPIDLWYQIDPKTALRYGFDAAGGQFGDSARRRTIGTAGFRPRHTGGNCIFRHSLYRLSNVVFERTDRMVRSPIALAVTLALSSAISLATVLTALPAAAQSLARENQHMDDSFLYARPAHGGGRVPNYVADSARGQPLDYHDRRRFERPYLSGESTGLKLPTR</sequence>
<proteinExistence type="predicted"/>
<evidence type="ECO:0000256" key="1">
    <source>
        <dbReference type="SAM" id="Phobius"/>
    </source>
</evidence>
<keyword evidence="3" id="KW-1185">Reference proteome</keyword>
<dbReference type="Proteomes" id="UP001429580">
    <property type="component" value="Unassembled WGS sequence"/>
</dbReference>
<dbReference type="EMBL" id="JAASQI010000002">
    <property type="protein sequence ID" value="NIJ57035.1"/>
    <property type="molecule type" value="Genomic_DNA"/>
</dbReference>
<accession>A0ABX0UYM5</accession>
<organism evidence="2 3">
    <name type="scientific">Pseudochelatococcus lubricantis</name>
    <dbReference type="NCBI Taxonomy" id="1538102"/>
    <lineage>
        <taxon>Bacteria</taxon>
        <taxon>Pseudomonadati</taxon>
        <taxon>Pseudomonadota</taxon>
        <taxon>Alphaproteobacteria</taxon>
        <taxon>Hyphomicrobiales</taxon>
        <taxon>Chelatococcaceae</taxon>
        <taxon>Pseudochelatococcus</taxon>
    </lineage>
</organism>
<dbReference type="RefSeq" id="WP_166949181.1">
    <property type="nucleotide sequence ID" value="NZ_JAASQI010000002.1"/>
</dbReference>
<keyword evidence="1" id="KW-1133">Transmembrane helix</keyword>
<protein>
    <submittedName>
        <fullName evidence="2">Uncharacterized protein</fullName>
    </submittedName>
</protein>
<feature type="transmembrane region" description="Helical" evidence="1">
    <location>
        <begin position="81"/>
        <end position="106"/>
    </location>
</feature>
<reference evidence="2 3" key="1">
    <citation type="submission" date="2020-03" db="EMBL/GenBank/DDBJ databases">
        <title>Genomic Encyclopedia of Type Strains, Phase IV (KMG-IV): sequencing the most valuable type-strain genomes for metagenomic binning, comparative biology and taxonomic classification.</title>
        <authorList>
            <person name="Goeker M."/>
        </authorList>
    </citation>
    <scope>NUCLEOTIDE SEQUENCE [LARGE SCALE GENOMIC DNA]</scope>
    <source>
        <strain evidence="2 3">DSM 103870</strain>
    </source>
</reference>
<gene>
    <name evidence="2" type="ORF">FHS82_000861</name>
</gene>
<keyword evidence="1" id="KW-0812">Transmembrane</keyword>
<name>A0ABX0UYM5_9HYPH</name>
<evidence type="ECO:0000313" key="2">
    <source>
        <dbReference type="EMBL" id="NIJ57035.1"/>
    </source>
</evidence>
<evidence type="ECO:0000313" key="3">
    <source>
        <dbReference type="Proteomes" id="UP001429580"/>
    </source>
</evidence>